<dbReference type="EMBL" id="JACHBL010000001">
    <property type="protein sequence ID" value="MBB5596990.1"/>
    <property type="molecule type" value="Genomic_DNA"/>
</dbReference>
<feature type="region of interest" description="Disordered" evidence="1">
    <location>
        <begin position="1"/>
        <end position="31"/>
    </location>
</feature>
<organism evidence="2 3">
    <name type="scientific">Neomicrococcus lactis</name>
    <dbReference type="NCBI Taxonomy" id="732241"/>
    <lineage>
        <taxon>Bacteria</taxon>
        <taxon>Bacillati</taxon>
        <taxon>Actinomycetota</taxon>
        <taxon>Actinomycetes</taxon>
        <taxon>Micrococcales</taxon>
        <taxon>Micrococcaceae</taxon>
        <taxon>Neomicrococcus</taxon>
    </lineage>
</organism>
<proteinExistence type="predicted"/>
<keyword evidence="3" id="KW-1185">Reference proteome</keyword>
<reference evidence="2 3" key="1">
    <citation type="submission" date="2020-08" db="EMBL/GenBank/DDBJ databases">
        <title>Sequencing the genomes of 1000 actinobacteria strains.</title>
        <authorList>
            <person name="Klenk H.-P."/>
        </authorList>
    </citation>
    <scope>NUCLEOTIDE SEQUENCE [LARGE SCALE GENOMIC DNA]</scope>
    <source>
        <strain evidence="2 3">DSM 23694</strain>
    </source>
</reference>
<protein>
    <submittedName>
        <fullName evidence="2">Uncharacterized protein</fullName>
    </submittedName>
</protein>
<evidence type="ECO:0000256" key="1">
    <source>
        <dbReference type="SAM" id="MobiDB-lite"/>
    </source>
</evidence>
<dbReference type="AlphaFoldDB" id="A0A7W9D9V6"/>
<evidence type="ECO:0000313" key="2">
    <source>
        <dbReference type="EMBL" id="MBB5596990.1"/>
    </source>
</evidence>
<name>A0A7W9D9V6_9MICC</name>
<accession>A0A7W9D9V6</accession>
<gene>
    <name evidence="2" type="ORF">BKA12_000070</name>
</gene>
<dbReference type="Proteomes" id="UP000523863">
    <property type="component" value="Unassembled WGS sequence"/>
</dbReference>
<evidence type="ECO:0000313" key="3">
    <source>
        <dbReference type="Proteomes" id="UP000523863"/>
    </source>
</evidence>
<sequence length="50" mass="5090">MSNTKSNAGPSPRNITKEYDGEAAGLGIDTGPNISAVAKELNLGEQTLGT</sequence>
<comment type="caution">
    <text evidence="2">The sequence shown here is derived from an EMBL/GenBank/DDBJ whole genome shotgun (WGS) entry which is preliminary data.</text>
</comment>